<organism evidence="1 2">
    <name type="scientific">Mucilaginibacter pankratovii</name>
    <dbReference type="NCBI Taxonomy" id="2772110"/>
    <lineage>
        <taxon>Bacteria</taxon>
        <taxon>Pseudomonadati</taxon>
        <taxon>Bacteroidota</taxon>
        <taxon>Sphingobacteriia</taxon>
        <taxon>Sphingobacteriales</taxon>
        <taxon>Sphingobacteriaceae</taxon>
        <taxon>Mucilaginibacter</taxon>
    </lineage>
</organism>
<comment type="caution">
    <text evidence="1">The sequence shown here is derived from an EMBL/GenBank/DDBJ whole genome shotgun (WGS) entry which is preliminary data.</text>
</comment>
<dbReference type="EMBL" id="JACWMY010000005">
    <property type="protein sequence ID" value="MBD1364385.1"/>
    <property type="molecule type" value="Genomic_DNA"/>
</dbReference>
<reference evidence="1 2" key="1">
    <citation type="submission" date="2020-09" db="EMBL/GenBank/DDBJ databases">
        <title>Novel species of Mucilaginibacter isolated from a glacier on the Tibetan Plateau.</title>
        <authorList>
            <person name="Liu Q."/>
            <person name="Xin Y.-H."/>
        </authorList>
    </citation>
    <scope>NUCLEOTIDE SEQUENCE [LARGE SCALE GENOMIC DNA]</scope>
    <source>
        <strain evidence="1 2">ZT4R22</strain>
    </source>
</reference>
<evidence type="ECO:0000313" key="2">
    <source>
        <dbReference type="Proteomes" id="UP000606600"/>
    </source>
</evidence>
<evidence type="ECO:0000313" key="1">
    <source>
        <dbReference type="EMBL" id="MBD1364385.1"/>
    </source>
</evidence>
<proteinExistence type="predicted"/>
<protein>
    <submittedName>
        <fullName evidence="1">Uncharacterized protein</fullName>
    </submittedName>
</protein>
<keyword evidence="2" id="KW-1185">Reference proteome</keyword>
<dbReference type="RefSeq" id="WP_191189050.1">
    <property type="nucleotide sequence ID" value="NZ_JACWMY010000005.1"/>
</dbReference>
<sequence>MSETKQPHIETIKTLKDAWLKGDLKYQRSLTYLQKPAKLGYVYYLINYEEGENLIYRGAYEIKLALEEELIRREQLYLYLTFLLAGQLE</sequence>
<name>A0ABR7WPX7_9SPHI</name>
<accession>A0ABR7WPX7</accession>
<dbReference type="Proteomes" id="UP000606600">
    <property type="component" value="Unassembled WGS sequence"/>
</dbReference>
<gene>
    <name evidence="1" type="ORF">IDJ77_11250</name>
</gene>